<evidence type="ECO:0000256" key="1">
    <source>
        <dbReference type="SAM" id="MobiDB-lite"/>
    </source>
</evidence>
<keyword evidence="3" id="KW-1185">Reference proteome</keyword>
<reference evidence="2" key="2">
    <citation type="submission" date="2015-06" db="UniProtKB">
        <authorList>
            <consortium name="EnsemblProtists"/>
        </authorList>
    </citation>
    <scope>IDENTIFICATION</scope>
    <source>
        <strain evidence="2">Emoy2</strain>
    </source>
</reference>
<feature type="compositionally biased region" description="Basic and acidic residues" evidence="1">
    <location>
        <begin position="24"/>
        <end position="34"/>
    </location>
</feature>
<dbReference type="VEuPathDB" id="FungiDB:HpaG811343"/>
<feature type="compositionally biased region" description="Basic and acidic residues" evidence="1">
    <location>
        <begin position="8"/>
        <end position="17"/>
    </location>
</feature>
<dbReference type="AlphaFoldDB" id="M4BXR2"/>
<dbReference type="EnsemblProtists" id="HpaT811343">
    <property type="protein sequence ID" value="HpaP811343"/>
    <property type="gene ID" value="HpaG811343"/>
</dbReference>
<organism evidence="2 3">
    <name type="scientific">Hyaloperonospora arabidopsidis (strain Emoy2)</name>
    <name type="common">Downy mildew agent</name>
    <name type="synonym">Peronospora arabidopsidis</name>
    <dbReference type="NCBI Taxonomy" id="559515"/>
    <lineage>
        <taxon>Eukaryota</taxon>
        <taxon>Sar</taxon>
        <taxon>Stramenopiles</taxon>
        <taxon>Oomycota</taxon>
        <taxon>Peronosporomycetes</taxon>
        <taxon>Peronosporales</taxon>
        <taxon>Peronosporaceae</taxon>
        <taxon>Hyaloperonospora</taxon>
    </lineage>
</organism>
<evidence type="ECO:0000313" key="3">
    <source>
        <dbReference type="Proteomes" id="UP000011713"/>
    </source>
</evidence>
<accession>M4BXR2</accession>
<feature type="region of interest" description="Disordered" evidence="1">
    <location>
        <begin position="1"/>
        <end position="45"/>
    </location>
</feature>
<dbReference type="Proteomes" id="UP000011713">
    <property type="component" value="Unassembled WGS sequence"/>
</dbReference>
<name>M4BXR2_HYAAE</name>
<sequence length="85" mass="10080">MKRRRRQELKAEREKNPSRTWTSTRREPRSEERKARQRPTGAEEVPCSLRARRAKLLVTVRKVGCRTFKSYLSVCVSRLGVPYTF</sequence>
<protein>
    <submittedName>
        <fullName evidence="2">Uncharacterized protein</fullName>
    </submittedName>
</protein>
<dbReference type="EMBL" id="JH598032">
    <property type="status" value="NOT_ANNOTATED_CDS"/>
    <property type="molecule type" value="Genomic_DNA"/>
</dbReference>
<reference evidence="3" key="1">
    <citation type="journal article" date="2010" name="Science">
        <title>Signatures of adaptation to obligate biotrophy in the Hyaloperonospora arabidopsidis genome.</title>
        <authorList>
            <person name="Baxter L."/>
            <person name="Tripathy S."/>
            <person name="Ishaque N."/>
            <person name="Boot N."/>
            <person name="Cabral A."/>
            <person name="Kemen E."/>
            <person name="Thines M."/>
            <person name="Ah-Fong A."/>
            <person name="Anderson R."/>
            <person name="Badejoko W."/>
            <person name="Bittner-Eddy P."/>
            <person name="Boore J.L."/>
            <person name="Chibucos M.C."/>
            <person name="Coates M."/>
            <person name="Dehal P."/>
            <person name="Delehaunty K."/>
            <person name="Dong S."/>
            <person name="Downton P."/>
            <person name="Dumas B."/>
            <person name="Fabro G."/>
            <person name="Fronick C."/>
            <person name="Fuerstenberg S.I."/>
            <person name="Fulton L."/>
            <person name="Gaulin E."/>
            <person name="Govers F."/>
            <person name="Hughes L."/>
            <person name="Humphray S."/>
            <person name="Jiang R.H."/>
            <person name="Judelson H."/>
            <person name="Kamoun S."/>
            <person name="Kyung K."/>
            <person name="Meijer H."/>
            <person name="Minx P."/>
            <person name="Morris P."/>
            <person name="Nelson J."/>
            <person name="Phuntumart V."/>
            <person name="Qutob D."/>
            <person name="Rehmany A."/>
            <person name="Rougon-Cardoso A."/>
            <person name="Ryden P."/>
            <person name="Torto-Alalibo T."/>
            <person name="Studholme D."/>
            <person name="Wang Y."/>
            <person name="Win J."/>
            <person name="Wood J."/>
            <person name="Clifton S.W."/>
            <person name="Rogers J."/>
            <person name="Van den Ackerveken G."/>
            <person name="Jones J.D."/>
            <person name="McDowell J.M."/>
            <person name="Beynon J."/>
            <person name="Tyler B.M."/>
        </authorList>
    </citation>
    <scope>NUCLEOTIDE SEQUENCE [LARGE SCALE GENOMIC DNA]</scope>
    <source>
        <strain evidence="3">Emoy2</strain>
    </source>
</reference>
<evidence type="ECO:0000313" key="2">
    <source>
        <dbReference type="EnsemblProtists" id="HpaP811343"/>
    </source>
</evidence>
<dbReference type="HOGENOM" id="CLU_2517378_0_0_1"/>
<dbReference type="InParanoid" id="M4BXR2"/>
<proteinExistence type="predicted"/>